<organism evidence="1 2">
    <name type="scientific">Deinococcus psychrotolerans</name>
    <dbReference type="NCBI Taxonomy" id="2489213"/>
    <lineage>
        <taxon>Bacteria</taxon>
        <taxon>Thermotogati</taxon>
        <taxon>Deinococcota</taxon>
        <taxon>Deinococci</taxon>
        <taxon>Deinococcales</taxon>
        <taxon>Deinococcaceae</taxon>
        <taxon>Deinococcus</taxon>
    </lineage>
</organism>
<protein>
    <recommendedName>
        <fullName evidence="3">Type I restriction modification DNA specificity domain-containing protein</fullName>
    </recommendedName>
</protein>
<evidence type="ECO:0008006" key="3">
    <source>
        <dbReference type="Google" id="ProtNLM"/>
    </source>
</evidence>
<dbReference type="OrthoDB" id="513343at2"/>
<accession>A0A3G8YGB5</accession>
<proteinExistence type="predicted"/>
<dbReference type="AlphaFoldDB" id="A0A3G8YGB5"/>
<gene>
    <name evidence="1" type="ORF">EHF33_15690</name>
</gene>
<name>A0A3G8YGB5_9DEIO</name>
<dbReference type="SUPFAM" id="SSF116734">
    <property type="entry name" value="DNA methylase specificity domain"/>
    <property type="match status" value="1"/>
</dbReference>
<dbReference type="EMBL" id="CP034184">
    <property type="protein sequence ID" value="AZI44328.1"/>
    <property type="molecule type" value="Genomic_DNA"/>
</dbReference>
<evidence type="ECO:0000313" key="2">
    <source>
        <dbReference type="Proteomes" id="UP000276417"/>
    </source>
</evidence>
<reference evidence="1 2" key="1">
    <citation type="submission" date="2018-11" db="EMBL/GenBank/DDBJ databases">
        <title>Deinococcus shelandsis sp. nov., isolated from South Shetland Islands soil of Antarctica.</title>
        <authorList>
            <person name="Tian J."/>
        </authorList>
    </citation>
    <scope>NUCLEOTIDE SEQUENCE [LARGE SCALE GENOMIC DNA]</scope>
    <source>
        <strain evidence="1 2">S14-83T</strain>
    </source>
</reference>
<sequence>MQTQVAPLFTGLTVQGIPLHRFKDIQIQLPPLAVQRDYAAAFQAAADYRETVEKVIALRSESLSARLTAFIVKERG</sequence>
<dbReference type="KEGG" id="dph:EHF33_15690"/>
<dbReference type="Proteomes" id="UP000276417">
    <property type="component" value="Chromosome 2"/>
</dbReference>
<evidence type="ECO:0000313" key="1">
    <source>
        <dbReference type="EMBL" id="AZI44328.1"/>
    </source>
</evidence>
<dbReference type="RefSeq" id="WP_124873860.1">
    <property type="nucleotide sequence ID" value="NZ_CP034184.1"/>
</dbReference>
<keyword evidence="2" id="KW-1185">Reference proteome</keyword>